<feature type="transmembrane region" description="Helical" evidence="6">
    <location>
        <begin position="54"/>
        <end position="80"/>
    </location>
</feature>
<protein>
    <submittedName>
        <fullName evidence="7">Putative transporter protein</fullName>
    </submittedName>
</protein>
<evidence type="ECO:0000313" key="7">
    <source>
        <dbReference type="EMBL" id="ODS32001.1"/>
    </source>
</evidence>
<feature type="transmembrane region" description="Helical" evidence="6">
    <location>
        <begin position="12"/>
        <end position="34"/>
    </location>
</feature>
<organism evidence="7 8">
    <name type="scientific">Candidatus Scalindua rubra</name>
    <dbReference type="NCBI Taxonomy" id="1872076"/>
    <lineage>
        <taxon>Bacteria</taxon>
        <taxon>Pseudomonadati</taxon>
        <taxon>Planctomycetota</taxon>
        <taxon>Candidatus Brocadiia</taxon>
        <taxon>Candidatus Brocadiales</taxon>
        <taxon>Candidatus Scalinduaceae</taxon>
        <taxon>Candidatus Scalindua</taxon>
    </lineage>
</organism>
<dbReference type="GO" id="GO:0043190">
    <property type="term" value="C:ATP-binding cassette (ABC) transporter complex"/>
    <property type="evidence" value="ECO:0007669"/>
    <property type="project" value="TreeGrafter"/>
</dbReference>
<evidence type="ECO:0000256" key="6">
    <source>
        <dbReference type="SAM" id="Phobius"/>
    </source>
</evidence>
<gene>
    <name evidence="7" type="ORF">SCARUB_02889</name>
</gene>
<dbReference type="Pfam" id="PF03739">
    <property type="entry name" value="LptF_LptG"/>
    <property type="match status" value="1"/>
</dbReference>
<reference evidence="7 8" key="1">
    <citation type="submission" date="2016-07" db="EMBL/GenBank/DDBJ databases">
        <title>Draft genome of Scalindua rubra, obtained from a brine-seawater interface in the Red Sea, sheds light on salt adaptation in anammox bacteria.</title>
        <authorList>
            <person name="Speth D.R."/>
            <person name="Lagkouvardos I."/>
            <person name="Wang Y."/>
            <person name="Qian P.-Y."/>
            <person name="Dutilh B.E."/>
            <person name="Jetten M.S."/>
        </authorList>
    </citation>
    <scope>NUCLEOTIDE SEQUENCE [LARGE SCALE GENOMIC DNA]</scope>
    <source>
        <strain evidence="7">BSI-1</strain>
    </source>
</reference>
<proteinExistence type="predicted"/>
<dbReference type="PANTHER" id="PTHR33529:SF6">
    <property type="entry name" value="YJGP_YJGQ FAMILY PERMEASE"/>
    <property type="match status" value="1"/>
</dbReference>
<dbReference type="Proteomes" id="UP000094056">
    <property type="component" value="Unassembled WGS sequence"/>
</dbReference>
<dbReference type="AlphaFoldDB" id="A0A1E3X8P7"/>
<evidence type="ECO:0000313" key="8">
    <source>
        <dbReference type="Proteomes" id="UP000094056"/>
    </source>
</evidence>
<dbReference type="PANTHER" id="PTHR33529">
    <property type="entry name" value="SLR0882 PROTEIN-RELATED"/>
    <property type="match status" value="1"/>
</dbReference>
<feature type="transmembrane region" description="Helical" evidence="6">
    <location>
        <begin position="333"/>
        <end position="352"/>
    </location>
</feature>
<feature type="transmembrane region" description="Helical" evidence="6">
    <location>
        <begin position="101"/>
        <end position="118"/>
    </location>
</feature>
<accession>A0A1E3X8P7</accession>
<evidence type="ECO:0000256" key="3">
    <source>
        <dbReference type="ARBA" id="ARBA00022692"/>
    </source>
</evidence>
<evidence type="ECO:0000256" key="4">
    <source>
        <dbReference type="ARBA" id="ARBA00022989"/>
    </source>
</evidence>
<name>A0A1E3X8P7_9BACT</name>
<dbReference type="GO" id="GO:0015920">
    <property type="term" value="P:lipopolysaccharide transport"/>
    <property type="evidence" value="ECO:0007669"/>
    <property type="project" value="TreeGrafter"/>
</dbReference>
<feature type="transmembrane region" description="Helical" evidence="6">
    <location>
        <begin position="301"/>
        <end position="321"/>
    </location>
</feature>
<keyword evidence="4 6" id="KW-1133">Transmembrane helix</keyword>
<keyword evidence="5 6" id="KW-0472">Membrane</keyword>
<evidence type="ECO:0000256" key="1">
    <source>
        <dbReference type="ARBA" id="ARBA00004651"/>
    </source>
</evidence>
<comment type="caution">
    <text evidence="7">The sequence shown here is derived from an EMBL/GenBank/DDBJ whole genome shotgun (WGS) entry which is preliminary data.</text>
</comment>
<evidence type="ECO:0000256" key="2">
    <source>
        <dbReference type="ARBA" id="ARBA00022475"/>
    </source>
</evidence>
<dbReference type="InterPro" id="IPR005495">
    <property type="entry name" value="LptG/LptF_permease"/>
</dbReference>
<keyword evidence="3 6" id="KW-0812">Transmembrane</keyword>
<keyword evidence="2" id="KW-1003">Cell membrane</keyword>
<feature type="transmembrane region" description="Helical" evidence="6">
    <location>
        <begin position="274"/>
        <end position="294"/>
    </location>
</feature>
<comment type="subcellular location">
    <subcellularLocation>
        <location evidence="1">Cell membrane</location>
        <topology evidence="1">Multi-pass membrane protein</topology>
    </subcellularLocation>
</comment>
<dbReference type="EMBL" id="MAYW01000083">
    <property type="protein sequence ID" value="ODS32001.1"/>
    <property type="molecule type" value="Genomic_DNA"/>
</dbReference>
<evidence type="ECO:0000256" key="5">
    <source>
        <dbReference type="ARBA" id="ARBA00023136"/>
    </source>
</evidence>
<sequence length="357" mass="41210">MLFRLDKYIVKTFIPTFIVCMFAICGIYIVIDIIQKLDDFIELGSKALLLAIHYYAFMVPVFVAQLFPAITLIAVSLVLIRLAKNNEILAMQVAGICLYRVLLPIFIISVMMSFAAVANQELVVPIFAEKLRKVEQATFEEDERSNVLVEDRNNHLLLRAWTFSVVEEKIESIFIIGRYENGKKRFTISAKEGEWTVDKKWLLHNVIRHNYDESGKWVAPVQQMNEYFLETTLTPEHLSKIELNPTLKSFKELRDLREKEPENLRYSVMYHSRVAYPLTNFVLLFLGIPLVVGFERMSRNVFLRVGISILICCAFYVLSYICINLGNMGTLHPILAAWLPVVIFGFLGLFMFDGMRI</sequence>